<sequence>MSASLGLVWTSLIIGVIGLSLLYRISNNNKGSIMYAVAMFLSIYLGMTSYFVVHHLLLSMLIGMSAGLLVPFLFQHPDPERVLHSGMQAIMGGMMGGMLSGMVPVAEWEILYRVGTLITFSFGLLLIYNLKVSHRYMAWFYHPIALLLLMSLMGGAVSLLHLPVPEMVPGHTH</sequence>
<feature type="transmembrane region" description="Helical" evidence="1">
    <location>
        <begin position="56"/>
        <end position="74"/>
    </location>
</feature>
<gene>
    <name evidence="2" type="ORF">QNI29_08835</name>
</gene>
<accession>A0ABY8V581</accession>
<feature type="transmembrane region" description="Helical" evidence="1">
    <location>
        <begin position="6"/>
        <end position="25"/>
    </location>
</feature>
<feature type="transmembrane region" description="Helical" evidence="1">
    <location>
        <begin position="86"/>
        <end position="104"/>
    </location>
</feature>
<dbReference type="EMBL" id="CP126446">
    <property type="protein sequence ID" value="WIF99744.1"/>
    <property type="molecule type" value="Genomic_DNA"/>
</dbReference>
<keyword evidence="1" id="KW-0472">Membrane</keyword>
<keyword evidence="3" id="KW-1185">Reference proteome</keyword>
<keyword evidence="1" id="KW-0812">Transmembrane</keyword>
<feature type="transmembrane region" description="Helical" evidence="1">
    <location>
        <begin position="140"/>
        <end position="162"/>
    </location>
</feature>
<dbReference type="RefSeq" id="WP_231416134.1">
    <property type="nucleotide sequence ID" value="NZ_CP126446.1"/>
</dbReference>
<keyword evidence="1" id="KW-1133">Transmembrane helix</keyword>
<proteinExistence type="predicted"/>
<organism evidence="2 3">
    <name type="scientific">Pontibacillus chungwhensis</name>
    <dbReference type="NCBI Taxonomy" id="265426"/>
    <lineage>
        <taxon>Bacteria</taxon>
        <taxon>Bacillati</taxon>
        <taxon>Bacillota</taxon>
        <taxon>Bacilli</taxon>
        <taxon>Bacillales</taxon>
        <taxon>Bacillaceae</taxon>
        <taxon>Pontibacillus</taxon>
    </lineage>
</organism>
<name>A0ABY8V581_9BACI</name>
<feature type="transmembrane region" description="Helical" evidence="1">
    <location>
        <begin position="32"/>
        <end position="50"/>
    </location>
</feature>
<protein>
    <submittedName>
        <fullName evidence="2">Uncharacterized protein</fullName>
    </submittedName>
</protein>
<feature type="transmembrane region" description="Helical" evidence="1">
    <location>
        <begin position="110"/>
        <end position="128"/>
    </location>
</feature>
<evidence type="ECO:0000313" key="2">
    <source>
        <dbReference type="EMBL" id="WIF99744.1"/>
    </source>
</evidence>
<dbReference type="Proteomes" id="UP001236652">
    <property type="component" value="Chromosome"/>
</dbReference>
<evidence type="ECO:0000256" key="1">
    <source>
        <dbReference type="SAM" id="Phobius"/>
    </source>
</evidence>
<reference evidence="2 3" key="1">
    <citation type="submission" date="2023-05" db="EMBL/GenBank/DDBJ databases">
        <title>Comparative genomics reveals the evidence of polycyclic aromatic hydrocarbons degradation in moderately halophilic genus Pontibacillus.</title>
        <authorList>
            <person name="Yang H."/>
            <person name="Qian Z."/>
        </authorList>
    </citation>
    <scope>NUCLEOTIDE SEQUENCE [LARGE SCALE GENOMIC DNA]</scope>
    <source>
        <strain evidence="3">HN14</strain>
    </source>
</reference>
<evidence type="ECO:0000313" key="3">
    <source>
        <dbReference type="Proteomes" id="UP001236652"/>
    </source>
</evidence>